<proteinExistence type="predicted"/>
<evidence type="ECO:0000313" key="1">
    <source>
        <dbReference type="EMBL" id="KAH3736023.1"/>
    </source>
</evidence>
<sequence length="53" mass="5989">MRRTTEGRRQGIQCTLTSLLDYLDYADDIGLLASRNQNIQQKTQQLALSASTM</sequence>
<dbReference type="AlphaFoldDB" id="A0A9D4D2B0"/>
<name>A0A9D4D2B0_DREPO</name>
<accession>A0A9D4D2B0</accession>
<protein>
    <recommendedName>
        <fullName evidence="3">Reverse transcriptase domain-containing protein</fullName>
    </recommendedName>
</protein>
<gene>
    <name evidence="1" type="ORF">DPMN_042583</name>
</gene>
<evidence type="ECO:0008006" key="3">
    <source>
        <dbReference type="Google" id="ProtNLM"/>
    </source>
</evidence>
<reference evidence="1" key="2">
    <citation type="submission" date="2020-11" db="EMBL/GenBank/DDBJ databases">
        <authorList>
            <person name="McCartney M.A."/>
            <person name="Auch B."/>
            <person name="Kono T."/>
            <person name="Mallez S."/>
            <person name="Becker A."/>
            <person name="Gohl D.M."/>
            <person name="Silverstein K.A.T."/>
            <person name="Koren S."/>
            <person name="Bechman K.B."/>
            <person name="Herman A."/>
            <person name="Abrahante J.E."/>
            <person name="Garbe J."/>
        </authorList>
    </citation>
    <scope>NUCLEOTIDE SEQUENCE</scope>
    <source>
        <strain evidence="1">Duluth1</strain>
        <tissue evidence="1">Whole animal</tissue>
    </source>
</reference>
<dbReference type="EMBL" id="JAIWYP010000011">
    <property type="protein sequence ID" value="KAH3736023.1"/>
    <property type="molecule type" value="Genomic_DNA"/>
</dbReference>
<organism evidence="1 2">
    <name type="scientific">Dreissena polymorpha</name>
    <name type="common">Zebra mussel</name>
    <name type="synonym">Mytilus polymorpha</name>
    <dbReference type="NCBI Taxonomy" id="45954"/>
    <lineage>
        <taxon>Eukaryota</taxon>
        <taxon>Metazoa</taxon>
        <taxon>Spiralia</taxon>
        <taxon>Lophotrochozoa</taxon>
        <taxon>Mollusca</taxon>
        <taxon>Bivalvia</taxon>
        <taxon>Autobranchia</taxon>
        <taxon>Heteroconchia</taxon>
        <taxon>Euheterodonta</taxon>
        <taxon>Imparidentia</taxon>
        <taxon>Neoheterodontei</taxon>
        <taxon>Myida</taxon>
        <taxon>Dreissenoidea</taxon>
        <taxon>Dreissenidae</taxon>
        <taxon>Dreissena</taxon>
    </lineage>
</organism>
<comment type="caution">
    <text evidence="1">The sequence shown here is derived from an EMBL/GenBank/DDBJ whole genome shotgun (WGS) entry which is preliminary data.</text>
</comment>
<evidence type="ECO:0000313" key="2">
    <source>
        <dbReference type="Proteomes" id="UP000828390"/>
    </source>
</evidence>
<dbReference type="Proteomes" id="UP000828390">
    <property type="component" value="Unassembled WGS sequence"/>
</dbReference>
<keyword evidence="2" id="KW-1185">Reference proteome</keyword>
<reference evidence="1" key="1">
    <citation type="journal article" date="2019" name="bioRxiv">
        <title>The Genome of the Zebra Mussel, Dreissena polymorpha: A Resource for Invasive Species Research.</title>
        <authorList>
            <person name="McCartney M.A."/>
            <person name="Auch B."/>
            <person name="Kono T."/>
            <person name="Mallez S."/>
            <person name="Zhang Y."/>
            <person name="Obille A."/>
            <person name="Becker A."/>
            <person name="Abrahante J.E."/>
            <person name="Garbe J."/>
            <person name="Badalamenti J.P."/>
            <person name="Herman A."/>
            <person name="Mangelson H."/>
            <person name="Liachko I."/>
            <person name="Sullivan S."/>
            <person name="Sone E.D."/>
            <person name="Koren S."/>
            <person name="Silverstein K.A.T."/>
            <person name="Beckman K.B."/>
            <person name="Gohl D.M."/>
        </authorList>
    </citation>
    <scope>NUCLEOTIDE SEQUENCE</scope>
    <source>
        <strain evidence="1">Duluth1</strain>
        <tissue evidence="1">Whole animal</tissue>
    </source>
</reference>